<dbReference type="EMBL" id="CALNXI010000417">
    <property type="protein sequence ID" value="CAH3026693.1"/>
    <property type="molecule type" value="Genomic_DNA"/>
</dbReference>
<comment type="caution">
    <text evidence="2">The sequence shown here is derived from an EMBL/GenBank/DDBJ whole genome shotgun (WGS) entry which is preliminary data.</text>
</comment>
<dbReference type="Proteomes" id="UP001159427">
    <property type="component" value="Unassembled WGS sequence"/>
</dbReference>
<protein>
    <submittedName>
        <fullName evidence="2">Uncharacterized protein</fullName>
    </submittedName>
</protein>
<keyword evidence="3" id="KW-1185">Reference proteome</keyword>
<gene>
    <name evidence="2" type="ORF">PEVE_00029690</name>
</gene>
<evidence type="ECO:0000256" key="1">
    <source>
        <dbReference type="SAM" id="SignalP"/>
    </source>
</evidence>
<organism evidence="2 3">
    <name type="scientific">Porites evermanni</name>
    <dbReference type="NCBI Taxonomy" id="104178"/>
    <lineage>
        <taxon>Eukaryota</taxon>
        <taxon>Metazoa</taxon>
        <taxon>Cnidaria</taxon>
        <taxon>Anthozoa</taxon>
        <taxon>Hexacorallia</taxon>
        <taxon>Scleractinia</taxon>
        <taxon>Fungiina</taxon>
        <taxon>Poritidae</taxon>
        <taxon>Porites</taxon>
    </lineage>
</organism>
<evidence type="ECO:0000313" key="2">
    <source>
        <dbReference type="EMBL" id="CAH3026693.1"/>
    </source>
</evidence>
<proteinExistence type="predicted"/>
<evidence type="ECO:0000313" key="3">
    <source>
        <dbReference type="Proteomes" id="UP001159427"/>
    </source>
</evidence>
<sequence>MLNIPILLVLALFGTLAEAWRWPWQKPDTPEWSKLSVTFGRFSGLPITVNQAKAEGWLLNKTCEGFNFFAGNRYVLEGDTAVMLLFDHVGKIAGIQNGIPKSAVGVLKAPWISENDMYVITAYFTDPRLICSGSRPSSQYLGDQLLLQTGPQSSNTMAIPFKQEDLEGTDWVRGGCFPAMGRHYWYNISANMDCDDFYPMFLLYNRDRLTGFGWVAQGNADSSRYEHPPPKRLKYGFFQSETMPKCIPKIKSLTTQHVYLDKRPYLNLCFI</sequence>
<feature type="chain" id="PRO_5047046601" evidence="1">
    <location>
        <begin position="20"/>
        <end position="271"/>
    </location>
</feature>
<accession>A0ABN8ME15</accession>
<reference evidence="2 3" key="1">
    <citation type="submission" date="2022-05" db="EMBL/GenBank/DDBJ databases">
        <authorList>
            <consortium name="Genoscope - CEA"/>
            <person name="William W."/>
        </authorList>
    </citation>
    <scope>NUCLEOTIDE SEQUENCE [LARGE SCALE GENOMIC DNA]</scope>
</reference>
<feature type="signal peptide" evidence="1">
    <location>
        <begin position="1"/>
        <end position="19"/>
    </location>
</feature>
<keyword evidence="1" id="KW-0732">Signal</keyword>
<name>A0ABN8ME15_9CNID</name>